<dbReference type="SUPFAM" id="SSF46689">
    <property type="entry name" value="Homeodomain-like"/>
    <property type="match status" value="1"/>
</dbReference>
<dbReference type="PANTHER" id="PTHR30055">
    <property type="entry name" value="HTH-TYPE TRANSCRIPTIONAL REGULATOR RUTR"/>
    <property type="match status" value="1"/>
</dbReference>
<sequence length="215" mass="23837">MSPAKSRGPYAKTAARRADIVRAARDSFAERGFAQSSLRDIAERAGITHTGLLHHFRTKDELLAAVLAQRDAEEWERGSAEVPDAEAVGEYLGELLKEHQRAPELMRLWAELTVAASRPDHPAHAYFVDRYERARARTAQMMSERRPSDPPDGDDDPDTAAMIFHAVLYGLQVQWLLNPRLDIGKALEHALHLLLDGPAAPADRSSPSNRSTTEA</sequence>
<evidence type="ECO:0000256" key="1">
    <source>
        <dbReference type="ARBA" id="ARBA00022491"/>
    </source>
</evidence>
<feature type="DNA-binding region" description="H-T-H motif" evidence="5">
    <location>
        <begin position="37"/>
        <end position="56"/>
    </location>
</feature>
<evidence type="ECO:0000313" key="8">
    <source>
        <dbReference type="EMBL" id="MWA05419.1"/>
    </source>
</evidence>
<dbReference type="InterPro" id="IPR039538">
    <property type="entry name" value="BetI_C"/>
</dbReference>
<dbReference type="InterPro" id="IPR036271">
    <property type="entry name" value="Tet_transcr_reg_TetR-rel_C_sf"/>
</dbReference>
<gene>
    <name evidence="8" type="ORF">F8568_034665</name>
</gene>
<dbReference type="InterPro" id="IPR050109">
    <property type="entry name" value="HTH-type_TetR-like_transc_reg"/>
</dbReference>
<dbReference type="Pfam" id="PF13977">
    <property type="entry name" value="TetR_C_6"/>
    <property type="match status" value="1"/>
</dbReference>
<keyword evidence="1" id="KW-0678">Repressor</keyword>
<comment type="caution">
    <text evidence="8">The sequence shown here is derived from an EMBL/GenBank/DDBJ whole genome shotgun (WGS) entry which is preliminary data.</text>
</comment>
<evidence type="ECO:0000256" key="5">
    <source>
        <dbReference type="PROSITE-ProRule" id="PRU00335"/>
    </source>
</evidence>
<feature type="domain" description="HTH tetR-type" evidence="7">
    <location>
        <begin position="14"/>
        <end position="74"/>
    </location>
</feature>
<dbReference type="Pfam" id="PF00440">
    <property type="entry name" value="TetR_N"/>
    <property type="match status" value="1"/>
</dbReference>
<keyword evidence="3 5" id="KW-0238">DNA-binding</keyword>
<protein>
    <submittedName>
        <fullName evidence="8">TetR family transcriptional regulator</fullName>
    </submittedName>
</protein>
<keyword evidence="2" id="KW-0805">Transcription regulation</keyword>
<evidence type="ECO:0000259" key="7">
    <source>
        <dbReference type="PROSITE" id="PS50977"/>
    </source>
</evidence>
<name>A0A6I4MRJ7_9ACTN</name>
<accession>A0A6I4MRJ7</accession>
<evidence type="ECO:0000313" key="9">
    <source>
        <dbReference type="Proteomes" id="UP000462055"/>
    </source>
</evidence>
<evidence type="ECO:0000256" key="6">
    <source>
        <dbReference type="SAM" id="MobiDB-lite"/>
    </source>
</evidence>
<dbReference type="PANTHER" id="PTHR30055:SF234">
    <property type="entry name" value="HTH-TYPE TRANSCRIPTIONAL REGULATOR BETI"/>
    <property type="match status" value="1"/>
</dbReference>
<dbReference type="EMBL" id="WBMS02000037">
    <property type="protein sequence ID" value="MWA05419.1"/>
    <property type="molecule type" value="Genomic_DNA"/>
</dbReference>
<organism evidence="8 9">
    <name type="scientific">Actinomadura physcomitrii</name>
    <dbReference type="NCBI Taxonomy" id="2650748"/>
    <lineage>
        <taxon>Bacteria</taxon>
        <taxon>Bacillati</taxon>
        <taxon>Actinomycetota</taxon>
        <taxon>Actinomycetes</taxon>
        <taxon>Streptosporangiales</taxon>
        <taxon>Thermomonosporaceae</taxon>
        <taxon>Actinomadura</taxon>
    </lineage>
</organism>
<evidence type="ECO:0000256" key="3">
    <source>
        <dbReference type="ARBA" id="ARBA00023125"/>
    </source>
</evidence>
<dbReference type="PRINTS" id="PR00455">
    <property type="entry name" value="HTHTETR"/>
</dbReference>
<evidence type="ECO:0000256" key="4">
    <source>
        <dbReference type="ARBA" id="ARBA00023163"/>
    </source>
</evidence>
<dbReference type="GO" id="GO:0003700">
    <property type="term" value="F:DNA-binding transcription factor activity"/>
    <property type="evidence" value="ECO:0007669"/>
    <property type="project" value="TreeGrafter"/>
</dbReference>
<feature type="region of interest" description="Disordered" evidence="6">
    <location>
        <begin position="138"/>
        <end position="158"/>
    </location>
</feature>
<dbReference type="Gene3D" id="1.10.357.10">
    <property type="entry name" value="Tetracycline Repressor, domain 2"/>
    <property type="match status" value="1"/>
</dbReference>
<dbReference type="SUPFAM" id="SSF48498">
    <property type="entry name" value="Tetracyclin repressor-like, C-terminal domain"/>
    <property type="match status" value="1"/>
</dbReference>
<dbReference type="InterPro" id="IPR001647">
    <property type="entry name" value="HTH_TetR"/>
</dbReference>
<dbReference type="AlphaFoldDB" id="A0A6I4MRJ7"/>
<keyword evidence="4" id="KW-0804">Transcription</keyword>
<dbReference type="Proteomes" id="UP000462055">
    <property type="component" value="Unassembled WGS sequence"/>
</dbReference>
<dbReference type="PROSITE" id="PS50977">
    <property type="entry name" value="HTH_TETR_2"/>
    <property type="match status" value="1"/>
</dbReference>
<proteinExistence type="predicted"/>
<dbReference type="RefSeq" id="WP_151597880.1">
    <property type="nucleotide sequence ID" value="NZ_WBMS02000037.1"/>
</dbReference>
<dbReference type="GO" id="GO:0000976">
    <property type="term" value="F:transcription cis-regulatory region binding"/>
    <property type="evidence" value="ECO:0007669"/>
    <property type="project" value="TreeGrafter"/>
</dbReference>
<dbReference type="InterPro" id="IPR009057">
    <property type="entry name" value="Homeodomain-like_sf"/>
</dbReference>
<keyword evidence="9" id="KW-1185">Reference proteome</keyword>
<evidence type="ECO:0000256" key="2">
    <source>
        <dbReference type="ARBA" id="ARBA00023015"/>
    </source>
</evidence>
<reference evidence="8" key="1">
    <citation type="submission" date="2019-12" db="EMBL/GenBank/DDBJ databases">
        <title>Actinomadura physcomitrii sp. nov., a novel actinomycete isolated from moss [Physcomitrium sphaericum (Ludw) Fuernr].</title>
        <authorList>
            <person name="Zhuang X."/>
        </authorList>
    </citation>
    <scope>NUCLEOTIDE SEQUENCE [LARGE SCALE GENOMIC DNA]</scope>
    <source>
        <strain evidence="8">LD22</strain>
    </source>
</reference>